<dbReference type="PROSITE" id="PS01148">
    <property type="entry name" value="UPF0033"/>
    <property type="match status" value="1"/>
</dbReference>
<dbReference type="RefSeq" id="WP_028498589.1">
    <property type="nucleotide sequence ID" value="NZ_CALFSO010000095.1"/>
</dbReference>
<sequence>MIPDHKLDVSGLSCPLPMLRAKKALATLTSGQTLEVIATDPAAPTDFEAFCRQTGNVLVESGQTDDGKFRLVLRRK</sequence>
<organism evidence="3 4">
    <name type="scientific">Microvirgula aerodenitrificans</name>
    <dbReference type="NCBI Taxonomy" id="57480"/>
    <lineage>
        <taxon>Bacteria</taxon>
        <taxon>Pseudomonadati</taxon>
        <taxon>Pseudomonadota</taxon>
        <taxon>Betaproteobacteria</taxon>
        <taxon>Neisseriales</taxon>
        <taxon>Aquaspirillaceae</taxon>
        <taxon>Microvirgula</taxon>
    </lineage>
</organism>
<dbReference type="PANTHER" id="PTHR33279:SF6">
    <property type="entry name" value="SULFUR CARRIER PROTEIN YEDF-RELATED"/>
    <property type="match status" value="1"/>
</dbReference>
<dbReference type="Pfam" id="PF01206">
    <property type="entry name" value="TusA"/>
    <property type="match status" value="1"/>
</dbReference>
<evidence type="ECO:0000256" key="1">
    <source>
        <dbReference type="ARBA" id="ARBA00008984"/>
    </source>
</evidence>
<reference evidence="3 4" key="1">
    <citation type="submission" date="2018-04" db="EMBL/GenBank/DDBJ databases">
        <title>Denitrifier Microvirgula.</title>
        <authorList>
            <person name="Anderson E."/>
            <person name="Jang J."/>
            <person name="Ishii S."/>
        </authorList>
    </citation>
    <scope>NUCLEOTIDE SEQUENCE [LARGE SCALE GENOMIC DNA]</scope>
    <source>
        <strain evidence="3 4">BE2.4</strain>
    </source>
</reference>
<protein>
    <submittedName>
        <fullName evidence="3">Sulfurtransferase TusA family protein</fullName>
    </submittedName>
</protein>
<dbReference type="PANTHER" id="PTHR33279">
    <property type="entry name" value="SULFUR CARRIER PROTEIN YEDF-RELATED"/>
    <property type="match status" value="1"/>
</dbReference>
<comment type="similarity">
    <text evidence="1">Belongs to the sulfur carrier protein TusA family.</text>
</comment>
<keyword evidence="3" id="KW-0808">Transferase</keyword>
<evidence type="ECO:0000313" key="3">
    <source>
        <dbReference type="EMBL" id="AVY93613.1"/>
    </source>
</evidence>
<dbReference type="CDD" id="cd00291">
    <property type="entry name" value="SirA_YedF_YeeD"/>
    <property type="match status" value="1"/>
</dbReference>
<accession>A0A2S0P8H5</accession>
<dbReference type="STRING" id="1122240.GCA_000620105_01215"/>
<dbReference type="OrthoDB" id="9797551at2"/>
<name>A0A2S0P8H5_9NEIS</name>
<dbReference type="Gene3D" id="3.30.110.40">
    <property type="entry name" value="TusA-like domain"/>
    <property type="match status" value="1"/>
</dbReference>
<dbReference type="Proteomes" id="UP000244173">
    <property type="component" value="Chromosome"/>
</dbReference>
<evidence type="ECO:0000313" key="4">
    <source>
        <dbReference type="Proteomes" id="UP000244173"/>
    </source>
</evidence>
<feature type="domain" description="UPF0033" evidence="2">
    <location>
        <begin position="7"/>
        <end position="31"/>
    </location>
</feature>
<dbReference type="SUPFAM" id="SSF64307">
    <property type="entry name" value="SirA-like"/>
    <property type="match status" value="1"/>
</dbReference>
<dbReference type="InterPro" id="IPR036868">
    <property type="entry name" value="TusA-like_sf"/>
</dbReference>
<keyword evidence="4" id="KW-1185">Reference proteome</keyword>
<gene>
    <name evidence="3" type="ORF">DAI18_05805</name>
</gene>
<dbReference type="GO" id="GO:0016740">
    <property type="term" value="F:transferase activity"/>
    <property type="evidence" value="ECO:0007669"/>
    <property type="project" value="UniProtKB-KW"/>
</dbReference>
<dbReference type="AlphaFoldDB" id="A0A2S0P8H5"/>
<proteinExistence type="inferred from homology"/>
<dbReference type="KEGG" id="maer:DAI18_05805"/>
<evidence type="ECO:0000259" key="2">
    <source>
        <dbReference type="PROSITE" id="PS01148"/>
    </source>
</evidence>
<dbReference type="InterPro" id="IPR001455">
    <property type="entry name" value="TusA-like"/>
</dbReference>
<dbReference type="EMBL" id="CP028519">
    <property type="protein sequence ID" value="AVY93613.1"/>
    <property type="molecule type" value="Genomic_DNA"/>
</dbReference>